<evidence type="ECO:0008006" key="4">
    <source>
        <dbReference type="Google" id="ProtNLM"/>
    </source>
</evidence>
<evidence type="ECO:0000256" key="1">
    <source>
        <dbReference type="SAM" id="Phobius"/>
    </source>
</evidence>
<reference evidence="2 3" key="1">
    <citation type="submission" date="2020-08" db="EMBL/GenBank/DDBJ databases">
        <authorList>
            <person name="Liu C."/>
            <person name="Sun Q."/>
        </authorList>
    </citation>
    <scope>NUCLEOTIDE SEQUENCE [LARGE SCALE GENOMIC DNA]</scope>
    <source>
        <strain evidence="2 3">NSJ-61</strain>
    </source>
</reference>
<dbReference type="Proteomes" id="UP000515856">
    <property type="component" value="Chromosome"/>
</dbReference>
<dbReference type="RefSeq" id="WP_117453050.1">
    <property type="nucleotide sequence ID" value="NZ_CP060636.1"/>
</dbReference>
<evidence type="ECO:0000313" key="3">
    <source>
        <dbReference type="Proteomes" id="UP000515856"/>
    </source>
</evidence>
<organism evidence="2 3">
    <name type="scientific">[Eubacterium] hominis</name>
    <dbReference type="NCBI Taxonomy" id="2764325"/>
    <lineage>
        <taxon>Bacteria</taxon>
        <taxon>Bacillati</taxon>
        <taxon>Bacillota</taxon>
        <taxon>Erysipelotrichia</taxon>
        <taxon>Erysipelotrichales</taxon>
        <taxon>Erysipelotrichaceae</taxon>
        <taxon>Amedibacillus</taxon>
    </lineage>
</organism>
<dbReference type="AlphaFoldDB" id="A0A7G9GNH4"/>
<keyword evidence="1" id="KW-1133">Transmembrane helix</keyword>
<accession>A0A7G9GNH4</accession>
<protein>
    <recommendedName>
        <fullName evidence="4">DUF5668 domain-containing protein</fullName>
    </recommendedName>
</protein>
<name>A0A7G9GNH4_9FIRM</name>
<dbReference type="KEGG" id="ehn:H9Q80_19320"/>
<evidence type="ECO:0000313" key="2">
    <source>
        <dbReference type="EMBL" id="QNM12356.1"/>
    </source>
</evidence>
<keyword evidence="1" id="KW-0472">Membrane</keyword>
<proteinExistence type="predicted"/>
<keyword evidence="3" id="KW-1185">Reference proteome</keyword>
<gene>
    <name evidence="2" type="ORF">H9Q80_19320</name>
</gene>
<feature type="transmembrane region" description="Helical" evidence="1">
    <location>
        <begin position="33"/>
        <end position="52"/>
    </location>
</feature>
<sequence length="62" mass="7112">MKQRIGLILALTGAILLLQPDLDVQIILQDMTQLAMMYWPIVLILIGLLLITPRKKKKRTSR</sequence>
<dbReference type="EMBL" id="CP060636">
    <property type="protein sequence ID" value="QNM12356.1"/>
    <property type="molecule type" value="Genomic_DNA"/>
</dbReference>
<keyword evidence="1" id="KW-0812">Transmembrane</keyword>